<gene>
    <name evidence="3" type="ORF">FHR31_001639</name>
</gene>
<evidence type="ECO:0000256" key="2">
    <source>
        <dbReference type="SAM" id="Phobius"/>
    </source>
</evidence>
<protein>
    <submittedName>
        <fullName evidence="3">Uncharacterized protein</fullName>
    </submittedName>
</protein>
<feature type="coiled-coil region" evidence="1">
    <location>
        <begin position="56"/>
        <end position="83"/>
    </location>
</feature>
<keyword evidence="2" id="KW-0472">Membrane</keyword>
<evidence type="ECO:0000256" key="1">
    <source>
        <dbReference type="SAM" id="Coils"/>
    </source>
</evidence>
<dbReference type="AlphaFoldDB" id="A0A7W5GR14"/>
<dbReference type="EMBL" id="JACHYA010000005">
    <property type="protein sequence ID" value="MBB3171813.1"/>
    <property type="molecule type" value="Genomic_DNA"/>
</dbReference>
<evidence type="ECO:0000313" key="4">
    <source>
        <dbReference type="Proteomes" id="UP000530850"/>
    </source>
</evidence>
<proteinExistence type="predicted"/>
<dbReference type="GeneID" id="93356920"/>
<dbReference type="Proteomes" id="UP000530850">
    <property type="component" value="Unassembled WGS sequence"/>
</dbReference>
<dbReference type="RefSeq" id="WP_123185617.1">
    <property type="nucleotide sequence ID" value="NZ_CANSOV010000022.1"/>
</dbReference>
<comment type="caution">
    <text evidence="3">The sequence shown here is derived from an EMBL/GenBank/DDBJ whole genome shotgun (WGS) entry which is preliminary data.</text>
</comment>
<organism evidence="3 4">
    <name type="scientific">Parvibacter caecicola</name>
    <dbReference type="NCBI Taxonomy" id="747645"/>
    <lineage>
        <taxon>Bacteria</taxon>
        <taxon>Bacillati</taxon>
        <taxon>Actinomycetota</taxon>
        <taxon>Coriobacteriia</taxon>
        <taxon>Coriobacteriales</taxon>
        <taxon>Coriobacteriaceae</taxon>
        <taxon>Parvibacter</taxon>
    </lineage>
</organism>
<evidence type="ECO:0000313" key="3">
    <source>
        <dbReference type="EMBL" id="MBB3171813.1"/>
    </source>
</evidence>
<sequence length="150" mass="16851">MIESFQSALPSIIATTCIGVMGWVAGWVRGQRDKAKRLADEHTDLMGLPSAIGEMERRLNARFDELDGRIDKLETEMADERSLTVAKLKNKIVAIEKTATERGYITPKELESANDLADHYFARGGNHYIHAVMRNLNERVPIKGEPIEND</sequence>
<name>A0A7W5GR14_9ACTN</name>
<feature type="transmembrane region" description="Helical" evidence="2">
    <location>
        <begin position="6"/>
        <end position="28"/>
    </location>
</feature>
<keyword evidence="2" id="KW-1133">Transmembrane helix</keyword>
<keyword evidence="2" id="KW-0812">Transmembrane</keyword>
<accession>A0A7W5GR14</accession>
<reference evidence="3 4" key="1">
    <citation type="submission" date="2020-08" db="EMBL/GenBank/DDBJ databases">
        <title>Sequencing the genomes of 1000 actinobacteria strains.</title>
        <authorList>
            <person name="Klenk H.-P."/>
        </authorList>
    </citation>
    <scope>NUCLEOTIDE SEQUENCE [LARGE SCALE GENOMIC DNA]</scope>
    <source>
        <strain evidence="3 4">DSM 22242</strain>
    </source>
</reference>
<keyword evidence="1" id="KW-0175">Coiled coil</keyword>